<sequence length="461" mass="46467">MVSVINVPEGYDGGEVNDHAAWKVIKAAVCGHSEGDAKVDGYCEPESLFKAAVAFQKAADILQRSHTIFDKSAKSIAGPDRVWQGTAADAFLERMTAHAKVMEKLYQSITGWPGKMGSTDPDGGKNSMVTALVDAANKLDSAQKTLNAIDVFHAQQAVTAGAGNNSDGTVTVSSRPEIVALLNDDMGKVFSALQQDYKNTQTKIRTASGALDPVSQPNSNDPSFDPSGWNDKQYKAADELGDSDGFGLGDDSEFGPTPWDGSGSGSPGSFDPSSTNSGTGFDPSSFTGGGAPTGWDAGSFGSGTPANWSSGGTPTGWDAGSFDSGTPANWSSGNSSLPAWDPSTVSTGASTYDPYSSSGSGAGYSGTNGTGSYGSGAGSFGTGSSGGLGTSGIGSGRAGGAGGMAGGMAGYGAGLPGGMMPGMGGAGGQGEQERERSTWLVEDEKVWGADPNLPPDVIGRS</sequence>
<organism evidence="2 3">
    <name type="scientific">Actinoplanes derwentensis</name>
    <dbReference type="NCBI Taxonomy" id="113562"/>
    <lineage>
        <taxon>Bacteria</taxon>
        <taxon>Bacillati</taxon>
        <taxon>Actinomycetota</taxon>
        <taxon>Actinomycetes</taxon>
        <taxon>Micromonosporales</taxon>
        <taxon>Micromonosporaceae</taxon>
        <taxon>Actinoplanes</taxon>
    </lineage>
</organism>
<reference evidence="2 3" key="1">
    <citation type="submission" date="2016-10" db="EMBL/GenBank/DDBJ databases">
        <authorList>
            <person name="de Groot N.N."/>
        </authorList>
    </citation>
    <scope>NUCLEOTIDE SEQUENCE [LARGE SCALE GENOMIC DNA]</scope>
    <source>
        <strain evidence="2 3">DSM 43941</strain>
    </source>
</reference>
<dbReference type="EMBL" id="LT629758">
    <property type="protein sequence ID" value="SDT74623.1"/>
    <property type="molecule type" value="Genomic_DNA"/>
</dbReference>
<evidence type="ECO:0000256" key="1">
    <source>
        <dbReference type="SAM" id="MobiDB-lite"/>
    </source>
</evidence>
<dbReference type="STRING" id="113562.SAMN04489716_7039"/>
<feature type="region of interest" description="Disordered" evidence="1">
    <location>
        <begin position="208"/>
        <end position="461"/>
    </location>
</feature>
<feature type="compositionally biased region" description="Polar residues" evidence="1">
    <location>
        <begin position="302"/>
        <end position="312"/>
    </location>
</feature>
<dbReference type="Proteomes" id="UP000198688">
    <property type="component" value="Chromosome I"/>
</dbReference>
<accession>A0A1H2CVX3</accession>
<proteinExistence type="predicted"/>
<protein>
    <submittedName>
        <fullName evidence="2">Uncharacterized protein</fullName>
    </submittedName>
</protein>
<evidence type="ECO:0000313" key="3">
    <source>
        <dbReference type="Proteomes" id="UP000198688"/>
    </source>
</evidence>
<feature type="compositionally biased region" description="Low complexity" evidence="1">
    <location>
        <begin position="254"/>
        <end position="275"/>
    </location>
</feature>
<gene>
    <name evidence="2" type="ORF">SAMN04489716_7039</name>
</gene>
<feature type="compositionally biased region" description="Basic and acidic residues" evidence="1">
    <location>
        <begin position="431"/>
        <end position="447"/>
    </location>
</feature>
<dbReference type="AlphaFoldDB" id="A0A1H2CVX3"/>
<name>A0A1H2CVX3_9ACTN</name>
<feature type="compositionally biased region" description="Polar residues" evidence="1">
    <location>
        <begin position="276"/>
        <end position="286"/>
    </location>
</feature>
<feature type="compositionally biased region" description="Gly residues" evidence="1">
    <location>
        <begin position="360"/>
        <end position="430"/>
    </location>
</feature>
<keyword evidence="3" id="KW-1185">Reference proteome</keyword>
<feature type="compositionally biased region" description="Polar residues" evidence="1">
    <location>
        <begin position="323"/>
        <end position="354"/>
    </location>
</feature>
<evidence type="ECO:0000313" key="2">
    <source>
        <dbReference type="EMBL" id="SDT74623.1"/>
    </source>
</evidence>